<comment type="subcellular location">
    <subcellularLocation>
        <location evidence="1">Membrane</location>
        <topology evidence="1">Multi-pass membrane protein</topology>
    </subcellularLocation>
</comment>
<evidence type="ECO:0000259" key="6">
    <source>
        <dbReference type="Pfam" id="PF04932"/>
    </source>
</evidence>
<feature type="transmembrane region" description="Helical" evidence="5">
    <location>
        <begin position="89"/>
        <end position="107"/>
    </location>
</feature>
<proteinExistence type="predicted"/>
<feature type="transmembrane region" description="Helical" evidence="5">
    <location>
        <begin position="238"/>
        <end position="256"/>
    </location>
</feature>
<keyword evidence="2 5" id="KW-0812">Transmembrane</keyword>
<dbReference type="GO" id="GO:0016874">
    <property type="term" value="F:ligase activity"/>
    <property type="evidence" value="ECO:0007669"/>
    <property type="project" value="UniProtKB-KW"/>
</dbReference>
<feature type="domain" description="O-antigen ligase-related" evidence="6">
    <location>
        <begin position="243"/>
        <end position="386"/>
    </location>
</feature>
<dbReference type="EMBL" id="CP056775">
    <property type="protein sequence ID" value="QRR03239.1"/>
    <property type="molecule type" value="Genomic_DNA"/>
</dbReference>
<feature type="transmembrane region" description="Helical" evidence="5">
    <location>
        <begin position="36"/>
        <end position="54"/>
    </location>
</feature>
<dbReference type="Pfam" id="PF04932">
    <property type="entry name" value="Wzy_C"/>
    <property type="match status" value="1"/>
</dbReference>
<dbReference type="InterPro" id="IPR051533">
    <property type="entry name" value="WaaL-like"/>
</dbReference>
<dbReference type="PANTHER" id="PTHR37422">
    <property type="entry name" value="TEICHURONIC ACID BIOSYNTHESIS PROTEIN TUAE"/>
    <property type="match status" value="1"/>
</dbReference>
<keyword evidence="8" id="KW-1185">Reference proteome</keyword>
<feature type="transmembrane region" description="Helical" evidence="5">
    <location>
        <begin position="214"/>
        <end position="231"/>
    </location>
</feature>
<protein>
    <submittedName>
        <fullName evidence="7">O-antigen ligase family protein</fullName>
    </submittedName>
</protein>
<evidence type="ECO:0000256" key="1">
    <source>
        <dbReference type="ARBA" id="ARBA00004141"/>
    </source>
</evidence>
<dbReference type="PANTHER" id="PTHR37422:SF13">
    <property type="entry name" value="LIPOPOLYSACCHARIDE BIOSYNTHESIS PROTEIN PA4999-RELATED"/>
    <property type="match status" value="1"/>
</dbReference>
<feature type="transmembrane region" description="Helical" evidence="5">
    <location>
        <begin position="141"/>
        <end position="160"/>
    </location>
</feature>
<feature type="transmembrane region" description="Helical" evidence="5">
    <location>
        <begin position="172"/>
        <end position="194"/>
    </location>
</feature>
<sequence>MHALIVCSALRCIAALAMIFLISVIAPSLLDTGESEVQTIIVLAFFVFCALTLASNEPDPVFGFLSIPVLTQFIHLFEKYDFPAGAMSIWRLLPFLLMLVFLFDKLSKRSFILSKETRTGIAAWILMHLLFLLITPKPGEVVFAGCLFYILLLPLSFLFLQNVSVESSFLIWIENSLCLLFFVLGLGTIGLVVAGSQYKGSTNLLVTRNIADTNVTMAYFILLWPFVLLYCRRNRERLVRLAGIVMLLIMVVISFSRGSVLLMVPYLLLTLTLDGSFRYIAALLFVIGIIAMLRPDLMHTDAAGELAYSWKLRIEDFMTGTQSAGKLHQISGRSEIHATALRIFYESPVIGSGISSFEVLGPGYREAHSLFYTLLAEEGILGTAYFYFLLYIVAQELGSKILYNTACQLLFASFIFYLIFNHTVGSVFVILPRKSLTINCIAPILILGQYFYAQDLRTSARFTG</sequence>
<dbReference type="InterPro" id="IPR007016">
    <property type="entry name" value="O-antigen_ligase-rel_domated"/>
</dbReference>
<feature type="transmembrane region" description="Helical" evidence="5">
    <location>
        <begin position="119"/>
        <end position="135"/>
    </location>
</feature>
<evidence type="ECO:0000256" key="2">
    <source>
        <dbReference type="ARBA" id="ARBA00022692"/>
    </source>
</evidence>
<feature type="transmembrane region" description="Helical" evidence="5">
    <location>
        <begin position="401"/>
        <end position="420"/>
    </location>
</feature>
<evidence type="ECO:0000256" key="4">
    <source>
        <dbReference type="ARBA" id="ARBA00023136"/>
    </source>
</evidence>
<feature type="transmembrane region" description="Helical" evidence="5">
    <location>
        <begin position="12"/>
        <end position="30"/>
    </location>
</feature>
<feature type="transmembrane region" description="Helical" evidence="5">
    <location>
        <begin position="61"/>
        <end position="77"/>
    </location>
</feature>
<gene>
    <name evidence="7" type="ORF">HWI92_21135</name>
</gene>
<evidence type="ECO:0000256" key="3">
    <source>
        <dbReference type="ARBA" id="ARBA00022989"/>
    </source>
</evidence>
<dbReference type="RefSeq" id="WP_204658984.1">
    <property type="nucleotide sequence ID" value="NZ_CP056775.1"/>
</dbReference>
<reference evidence="7 8" key="1">
    <citation type="submission" date="2020-06" db="EMBL/GenBank/DDBJ databases">
        <title>Dyadobacter sandarakinus sp. nov., isolated from the soil of the Arctic Yellow River Station.</title>
        <authorList>
            <person name="Zhang Y."/>
            <person name="Peng F."/>
        </authorList>
    </citation>
    <scope>NUCLEOTIDE SEQUENCE [LARGE SCALE GENOMIC DNA]</scope>
    <source>
        <strain evidence="7 8">Q3-56</strain>
    </source>
</reference>
<keyword evidence="7" id="KW-0436">Ligase</keyword>
<feature type="transmembrane region" description="Helical" evidence="5">
    <location>
        <begin position="370"/>
        <end position="394"/>
    </location>
</feature>
<organism evidence="7 8">
    <name type="scientific">Dyadobacter sandarakinus</name>
    <dbReference type="NCBI Taxonomy" id="2747268"/>
    <lineage>
        <taxon>Bacteria</taxon>
        <taxon>Pseudomonadati</taxon>
        <taxon>Bacteroidota</taxon>
        <taxon>Cytophagia</taxon>
        <taxon>Cytophagales</taxon>
        <taxon>Spirosomataceae</taxon>
        <taxon>Dyadobacter</taxon>
    </lineage>
</organism>
<evidence type="ECO:0000256" key="5">
    <source>
        <dbReference type="SAM" id="Phobius"/>
    </source>
</evidence>
<feature type="transmembrane region" description="Helical" evidence="5">
    <location>
        <begin position="436"/>
        <end position="453"/>
    </location>
</feature>
<evidence type="ECO:0000313" key="8">
    <source>
        <dbReference type="Proteomes" id="UP000612680"/>
    </source>
</evidence>
<accession>A0ABX7IBC4</accession>
<keyword evidence="3 5" id="KW-1133">Transmembrane helix</keyword>
<keyword evidence="4 5" id="KW-0472">Membrane</keyword>
<dbReference type="Proteomes" id="UP000612680">
    <property type="component" value="Chromosome"/>
</dbReference>
<name>A0ABX7IBC4_9BACT</name>
<feature type="transmembrane region" description="Helical" evidence="5">
    <location>
        <begin position="276"/>
        <end position="293"/>
    </location>
</feature>
<evidence type="ECO:0000313" key="7">
    <source>
        <dbReference type="EMBL" id="QRR03239.1"/>
    </source>
</evidence>